<evidence type="ECO:0008006" key="3">
    <source>
        <dbReference type="Google" id="ProtNLM"/>
    </source>
</evidence>
<name>A0AAE1M403_9HYPO</name>
<organism evidence="1 2">
    <name type="scientific">Trichoderma aggressivum f. europaeum</name>
    <dbReference type="NCBI Taxonomy" id="173218"/>
    <lineage>
        <taxon>Eukaryota</taxon>
        <taxon>Fungi</taxon>
        <taxon>Dikarya</taxon>
        <taxon>Ascomycota</taxon>
        <taxon>Pezizomycotina</taxon>
        <taxon>Sordariomycetes</taxon>
        <taxon>Hypocreomycetidae</taxon>
        <taxon>Hypocreales</taxon>
        <taxon>Hypocreaceae</taxon>
        <taxon>Trichoderma</taxon>
    </lineage>
</organism>
<evidence type="ECO:0000313" key="1">
    <source>
        <dbReference type="EMBL" id="KAK4083528.1"/>
    </source>
</evidence>
<dbReference type="EMBL" id="JAWRVG010000003">
    <property type="protein sequence ID" value="KAK4083528.1"/>
    <property type="molecule type" value="Genomic_DNA"/>
</dbReference>
<reference evidence="1" key="1">
    <citation type="submission" date="2023-11" db="EMBL/GenBank/DDBJ databases">
        <title>The genome sequences of three competitors of mushroom-forming fungi.</title>
        <authorList>
            <person name="Beijen E."/>
            <person name="Ohm R.A."/>
        </authorList>
    </citation>
    <scope>NUCLEOTIDE SEQUENCE</scope>
    <source>
        <strain evidence="1">CBS 100526</strain>
    </source>
</reference>
<gene>
    <name evidence="1" type="ORF">Triagg1_1190</name>
</gene>
<evidence type="ECO:0000313" key="2">
    <source>
        <dbReference type="Proteomes" id="UP001273209"/>
    </source>
</evidence>
<protein>
    <recommendedName>
        <fullName evidence="3">EF-hand domain-containing protein</fullName>
    </recommendedName>
</protein>
<dbReference type="RefSeq" id="XP_062759529.1">
    <property type="nucleotide sequence ID" value="XM_062895233.1"/>
</dbReference>
<dbReference type="AlphaFoldDB" id="A0AAE1M403"/>
<dbReference type="GeneID" id="87915138"/>
<keyword evidence="2" id="KW-1185">Reference proteome</keyword>
<proteinExistence type="predicted"/>
<sequence>MQMKSFYALKTMAVPARYGLSKNIQDLLIALDDHHSGSIDAEEIGRLVRLSPKRRAAIANTITKCANIIKNQPSEIPTCCDVIEMCTELLEIADRKSPAAGFPFFRLPVEIRERIFALMINNVFHTKSILPASNKPGTCKCPRFDRDNTFQTAQMKDLRHIFGPNLITLEFYRVLFRTKTFRFRCPCELRSHLMNNDIFFDNVRKIVVQWSGPEAAKTFQLLKKVPKLKSLGIVISRLTYIHLNERSTLMKSYFPLAYKNTRLADVLGLDELLEIRGLNRVEVMIAHSSRGGTQSNEMDRANLFDLLSGRLTQPKEFNYDAEL</sequence>
<accession>A0AAE1M403</accession>
<dbReference type="Proteomes" id="UP001273209">
    <property type="component" value="Unassembled WGS sequence"/>
</dbReference>
<comment type="caution">
    <text evidence="1">The sequence shown here is derived from an EMBL/GenBank/DDBJ whole genome shotgun (WGS) entry which is preliminary data.</text>
</comment>